<comment type="caution">
    <text evidence="4">The sequence shown here is derived from an EMBL/GenBank/DDBJ whole genome shotgun (WGS) entry which is preliminary data.</text>
</comment>
<evidence type="ECO:0000313" key="5">
    <source>
        <dbReference type="Proteomes" id="UP001151699"/>
    </source>
</evidence>
<dbReference type="InterPro" id="IPR008928">
    <property type="entry name" value="6-hairpin_glycosidase_sf"/>
</dbReference>
<dbReference type="Gene3D" id="2.60.120.260">
    <property type="entry name" value="Galactose-binding domain-like"/>
    <property type="match status" value="2"/>
</dbReference>
<evidence type="ECO:0000313" key="4">
    <source>
        <dbReference type="EMBL" id="KAJ6640589.1"/>
    </source>
</evidence>
<dbReference type="Pfam" id="PF22422">
    <property type="entry name" value="MGH1-like_GH"/>
    <property type="match status" value="1"/>
</dbReference>
<gene>
    <name evidence="4" type="primary">hypBA2</name>
    <name evidence="4" type="ORF">Bhyg_05520</name>
</gene>
<keyword evidence="5" id="KW-1185">Reference proteome</keyword>
<keyword evidence="2" id="KW-0732">Signal</keyword>
<feature type="chain" id="PRO_5040370426" evidence="2">
    <location>
        <begin position="18"/>
        <end position="850"/>
    </location>
</feature>
<evidence type="ECO:0000259" key="3">
    <source>
        <dbReference type="PROSITE" id="PS51175"/>
    </source>
</evidence>
<dbReference type="InterPro" id="IPR005084">
    <property type="entry name" value="CBM6"/>
</dbReference>
<name>A0A9Q0S142_9DIPT</name>
<feature type="domain" description="CBM6" evidence="3">
    <location>
        <begin position="678"/>
        <end position="801"/>
    </location>
</feature>
<feature type="region of interest" description="Disordered" evidence="1">
    <location>
        <begin position="804"/>
        <end position="828"/>
    </location>
</feature>
<proteinExistence type="predicted"/>
<accession>A0A9Q0S142</accession>
<dbReference type="AlphaFoldDB" id="A0A9Q0S142"/>
<sequence>MLGLSVIFLAFTLSVVSEETYFVDKDSKLRNFFEPQWYKDNIPFVEIPDKEVEEIYYYRWSSLKRHLRYTVPGAGYITTEFVHKVGYSQKFDTINAAAGHHIYEARWLRNPRYVQDYINFWSREGGAAQQYSEWIADAAYKAFLVNGDADFIKSQQLGFVYNFNSWNNRFDSTLGLYFISPHDDAMEMSASSMQTDDPYHGGLGYRPSFNSEMYANAVAISEIAILNGDDVTADEFRQRADELRASILTHLWDDDRKFFYHMFRNDNPNNELLDTREEIGFFPWRFMVPDENDRKYEEAWEQLFDNQGFYTLYGPTTCEMRSQWYDGNQTSQCCWWNGNSWPYSTGHTLNSLASQIKNYGSTAFANVQNFIQLLHKYAETQYKNGKPYVAECHSPHAKLWVCDGFNHSDHYAHSTYTDNILGDLIGITPQSDNIFVLNPLVLPSWEYFIAENIPYHGHNITALYDRDGSHYGVGSGMHIFVNGQHTGQQSHVGPMQVTIPRPVKYPNFDDTNRMENYAANVDGFGYPMVDASFTSIHASVWHVVDGRIFYDHIPTNRWTNFDSPNPTDWFSLDFGPGRKRTISQIKLYVYSDVATDEGEVDCYISLVIEIFDGKDWVQVQNQISTPPLCANNDVNIIDFTPVTTRMLRLVFTRDEARNHFVGLTEMEVWAPWPQAEYGTYEAEDGWINNADIRESSSASGASYVSRMNDESAFVEFTGVWVNTSGEFNINVHYANGENYATMNVAINNIQDASVTFPQTQSWGLFSQDNFVTFTSSLLRGNNVLIFKRSVGAVELDKIRIAPKHDPSITSTPPPISTPFTSPPTSSHSHKLHSSFKMLFLFEILATKLNW</sequence>
<protein>
    <submittedName>
        <fullName evidence="4">Beta-L-arabinobiosidase</fullName>
    </submittedName>
</protein>
<dbReference type="SUPFAM" id="SSF48208">
    <property type="entry name" value="Six-hairpin glycosidases"/>
    <property type="match status" value="1"/>
</dbReference>
<dbReference type="Proteomes" id="UP001151699">
    <property type="component" value="Chromosome B"/>
</dbReference>
<dbReference type="InterPro" id="IPR054491">
    <property type="entry name" value="MGH1-like_GH"/>
</dbReference>
<feature type="compositionally biased region" description="Low complexity" evidence="1">
    <location>
        <begin position="817"/>
        <end position="826"/>
    </location>
</feature>
<dbReference type="OrthoDB" id="8248091at2759"/>
<feature type="signal peptide" evidence="2">
    <location>
        <begin position="1"/>
        <end position="17"/>
    </location>
</feature>
<dbReference type="Gene3D" id="1.50.10.10">
    <property type="match status" value="1"/>
</dbReference>
<dbReference type="InterPro" id="IPR012341">
    <property type="entry name" value="6hp_glycosidase-like_sf"/>
</dbReference>
<reference evidence="4" key="1">
    <citation type="submission" date="2022-07" db="EMBL/GenBank/DDBJ databases">
        <authorList>
            <person name="Trinca V."/>
            <person name="Uliana J.V.C."/>
            <person name="Torres T.T."/>
            <person name="Ward R.J."/>
            <person name="Monesi N."/>
        </authorList>
    </citation>
    <scope>NUCLEOTIDE SEQUENCE</scope>
    <source>
        <strain evidence="4">HSMRA1968</strain>
        <tissue evidence="4">Whole embryos</tissue>
    </source>
</reference>
<evidence type="ECO:0000256" key="2">
    <source>
        <dbReference type="SAM" id="SignalP"/>
    </source>
</evidence>
<dbReference type="EMBL" id="WJQU01000002">
    <property type="protein sequence ID" value="KAJ6640589.1"/>
    <property type="molecule type" value="Genomic_DNA"/>
</dbReference>
<dbReference type="InterPro" id="IPR008979">
    <property type="entry name" value="Galactose-bd-like_sf"/>
</dbReference>
<evidence type="ECO:0000256" key="1">
    <source>
        <dbReference type="SAM" id="MobiDB-lite"/>
    </source>
</evidence>
<dbReference type="GO" id="GO:0005975">
    <property type="term" value="P:carbohydrate metabolic process"/>
    <property type="evidence" value="ECO:0007669"/>
    <property type="project" value="InterPro"/>
</dbReference>
<dbReference type="GO" id="GO:0030246">
    <property type="term" value="F:carbohydrate binding"/>
    <property type="evidence" value="ECO:0007669"/>
    <property type="project" value="InterPro"/>
</dbReference>
<organism evidence="4 5">
    <name type="scientific">Pseudolycoriella hygida</name>
    <dbReference type="NCBI Taxonomy" id="35572"/>
    <lineage>
        <taxon>Eukaryota</taxon>
        <taxon>Metazoa</taxon>
        <taxon>Ecdysozoa</taxon>
        <taxon>Arthropoda</taxon>
        <taxon>Hexapoda</taxon>
        <taxon>Insecta</taxon>
        <taxon>Pterygota</taxon>
        <taxon>Neoptera</taxon>
        <taxon>Endopterygota</taxon>
        <taxon>Diptera</taxon>
        <taxon>Nematocera</taxon>
        <taxon>Sciaroidea</taxon>
        <taxon>Sciaridae</taxon>
        <taxon>Pseudolycoriella</taxon>
    </lineage>
</organism>
<dbReference type="SUPFAM" id="SSF49785">
    <property type="entry name" value="Galactose-binding domain-like"/>
    <property type="match status" value="2"/>
</dbReference>
<dbReference type="PROSITE" id="PS51175">
    <property type="entry name" value="CBM6"/>
    <property type="match status" value="1"/>
</dbReference>